<feature type="domain" description="F-box" evidence="1">
    <location>
        <begin position="19"/>
        <end position="58"/>
    </location>
</feature>
<dbReference type="PANTHER" id="PTHR23084:SF263">
    <property type="entry name" value="MORN REPEAT-CONTAINING PROTEIN 1"/>
    <property type="match status" value="1"/>
</dbReference>
<dbReference type="SUPFAM" id="SSF81383">
    <property type="entry name" value="F-box domain"/>
    <property type="match status" value="1"/>
</dbReference>
<dbReference type="Gene3D" id="1.20.1280.50">
    <property type="match status" value="1"/>
</dbReference>
<name>S4W453_9VIRU</name>
<evidence type="ECO:0000259" key="1">
    <source>
        <dbReference type="Pfam" id="PF12937"/>
    </source>
</evidence>
<sequence>MQRHKRQRRASREWKDLADELVSHIASFLDERSLARLGCTDHRTRQVCLDDRLWKRLYVFRVKTAACHRNAHRCMAHEIDAHRSTIADVRRWLADPSDTSWPLFEWGRVIDAGLSRCRHHAPDRIDHRWACAMDLAPSDHLHGFARYPDVPYRIVGRISDLDRSLLDFTAMDVGNAKSKWQLGERSIVIYSGDIDPVALVPHGYGVAVAVSTKSGKVTCKIAGDWAHGRPRGRVCLWWQSKDGIYYEGDYADGRPHGKGLLVTHDVVYDGHWSEGTRWGAGFARTEDAHITYGALDTDDRYGAAVYRTDGSLAFTGTCDAQGNPVNGLLFSPTGVAIYEGDFSPDGYVEDDGVTYLDDGTMVAGWIKSGSYPDSITIIYPNGDEIECLAPEKITADGWVPLSVSHFTFSPTGADPTLAGRTINGPYHVMAIGPRPSVPPPGYVFPKEPYDSVGPFNMTVAQMPQDVGSVTPLDAALADFSADLDGNDGGNPDDPYGLAAARALDDFVFWPRIAASDDAQRTIDRTLFLDYMATQHGQHWSTCRAFAAALPW</sequence>
<keyword evidence="3" id="KW-1185">Reference proteome</keyword>
<reference evidence="2 3" key="1">
    <citation type="journal article" date="2013" name="Science">
        <title>Pandoraviruses: amoeba viruses with genomes up to 2.5 Mb reaching that of parasitic eukaryotes.</title>
        <authorList>
            <person name="Philippe N."/>
            <person name="Legendre M."/>
            <person name="Doutre G."/>
            <person name="Coute Y."/>
            <person name="Poirot O."/>
            <person name="Lescot M."/>
            <person name="Arslan D."/>
            <person name="Seltzer V."/>
            <person name="Bertaux L."/>
            <person name="Bruley C."/>
            <person name="Garin J."/>
            <person name="Claverie J.M."/>
            <person name="Abergel C."/>
        </authorList>
    </citation>
    <scope>NUCLEOTIDE SEQUENCE [LARGE SCALE GENOMIC DNA]</scope>
</reference>
<dbReference type="Pfam" id="PF12937">
    <property type="entry name" value="F-box-like"/>
    <property type="match status" value="1"/>
</dbReference>
<organism evidence="2 3">
    <name type="scientific">Pandoravirus salinus</name>
    <dbReference type="NCBI Taxonomy" id="1349410"/>
    <lineage>
        <taxon>Viruses</taxon>
        <taxon>Pandoravirus</taxon>
    </lineage>
</organism>
<evidence type="ECO:0000313" key="2">
    <source>
        <dbReference type="EMBL" id="AGO85100.1"/>
    </source>
</evidence>
<dbReference type="KEGG" id="vg:16606887"/>
<protein>
    <submittedName>
        <fullName evidence="2">F-box domain containing protein</fullName>
    </submittedName>
</protein>
<dbReference type="InterPro" id="IPR036047">
    <property type="entry name" value="F-box-like_dom_sf"/>
</dbReference>
<dbReference type="PANTHER" id="PTHR23084">
    <property type="entry name" value="PHOSPHATIDYLINOSITOL-4-PHOSPHATE 5-KINASE RELATED"/>
    <property type="match status" value="1"/>
</dbReference>
<gene>
    <name evidence="2" type="ORF">psal_cds_953</name>
</gene>
<accession>S4W453</accession>
<dbReference type="SUPFAM" id="SSF82185">
    <property type="entry name" value="Histone H3 K4-specific methyltransferase SET7/9 N-terminal domain"/>
    <property type="match status" value="1"/>
</dbReference>
<dbReference type="Gene3D" id="2.20.110.10">
    <property type="entry name" value="Histone H3 K4-specific methyltransferase SET7/9 N-terminal domain"/>
    <property type="match status" value="1"/>
</dbReference>
<dbReference type="Proteomes" id="UP000204584">
    <property type="component" value="Segment"/>
</dbReference>
<evidence type="ECO:0000313" key="3">
    <source>
        <dbReference type="Proteomes" id="UP000204584"/>
    </source>
</evidence>
<dbReference type="GeneID" id="16606887"/>
<proteinExistence type="predicted"/>
<dbReference type="InterPro" id="IPR001810">
    <property type="entry name" value="F-box_dom"/>
</dbReference>
<dbReference type="EMBL" id="KC977571">
    <property type="protein sequence ID" value="AGO85100.1"/>
    <property type="molecule type" value="Genomic_DNA"/>
</dbReference>
<dbReference type="RefSeq" id="YP_008438174.1">
    <property type="nucleotide sequence ID" value="NC_022098.1"/>
</dbReference>